<accession>A0A6A5QRL2</accession>
<dbReference type="Proteomes" id="UP000800096">
    <property type="component" value="Unassembled WGS sequence"/>
</dbReference>
<feature type="chain" id="PRO_5025397572" description="BPL/LPL catalytic domain-containing protein" evidence="1">
    <location>
        <begin position="29"/>
        <end position="76"/>
    </location>
</feature>
<keyword evidence="1" id="KW-0732">Signal</keyword>
<protein>
    <recommendedName>
        <fullName evidence="2">BPL/LPL catalytic domain-containing protein</fullName>
    </recommendedName>
</protein>
<feature type="domain" description="BPL/LPL catalytic" evidence="2">
    <location>
        <begin position="1"/>
        <end position="76"/>
    </location>
</feature>
<evidence type="ECO:0000256" key="1">
    <source>
        <dbReference type="SAM" id="SignalP"/>
    </source>
</evidence>
<feature type="signal peptide" evidence="1">
    <location>
        <begin position="1"/>
        <end position="28"/>
    </location>
</feature>
<dbReference type="InterPro" id="IPR004143">
    <property type="entry name" value="BPL_LPL_catalytic"/>
</dbReference>
<evidence type="ECO:0000313" key="3">
    <source>
        <dbReference type="EMBL" id="KAF1918009.1"/>
    </source>
</evidence>
<reference evidence="3" key="1">
    <citation type="journal article" date="2020" name="Stud. Mycol.">
        <title>101 Dothideomycetes genomes: a test case for predicting lifestyles and emergence of pathogens.</title>
        <authorList>
            <person name="Haridas S."/>
            <person name="Albert R."/>
            <person name="Binder M."/>
            <person name="Bloem J."/>
            <person name="Labutti K."/>
            <person name="Salamov A."/>
            <person name="Andreopoulos B."/>
            <person name="Baker S."/>
            <person name="Barry K."/>
            <person name="Bills G."/>
            <person name="Bluhm B."/>
            <person name="Cannon C."/>
            <person name="Castanera R."/>
            <person name="Culley D."/>
            <person name="Daum C."/>
            <person name="Ezra D."/>
            <person name="Gonzalez J."/>
            <person name="Henrissat B."/>
            <person name="Kuo A."/>
            <person name="Liang C."/>
            <person name="Lipzen A."/>
            <person name="Lutzoni F."/>
            <person name="Magnuson J."/>
            <person name="Mondo S."/>
            <person name="Nolan M."/>
            <person name="Ohm R."/>
            <person name="Pangilinan J."/>
            <person name="Park H.-J."/>
            <person name="Ramirez L."/>
            <person name="Alfaro M."/>
            <person name="Sun H."/>
            <person name="Tritt A."/>
            <person name="Yoshinaga Y."/>
            <person name="Zwiers L.-H."/>
            <person name="Turgeon B."/>
            <person name="Goodwin S."/>
            <person name="Spatafora J."/>
            <person name="Crous P."/>
            <person name="Grigoriev I."/>
        </authorList>
    </citation>
    <scope>NUCLEOTIDE SEQUENCE</scope>
    <source>
        <strain evidence="3">HMLAC05119</strain>
    </source>
</reference>
<organism evidence="3 4">
    <name type="scientific">Ampelomyces quisqualis</name>
    <name type="common">Powdery mildew agent</name>
    <dbReference type="NCBI Taxonomy" id="50730"/>
    <lineage>
        <taxon>Eukaryota</taxon>
        <taxon>Fungi</taxon>
        <taxon>Dikarya</taxon>
        <taxon>Ascomycota</taxon>
        <taxon>Pezizomycotina</taxon>
        <taxon>Dothideomycetes</taxon>
        <taxon>Pleosporomycetidae</taxon>
        <taxon>Pleosporales</taxon>
        <taxon>Pleosporineae</taxon>
        <taxon>Phaeosphaeriaceae</taxon>
        <taxon>Ampelomyces</taxon>
    </lineage>
</organism>
<sequence length="76" mass="8434">MRSRAWHRVVCRCLVWVLQTAYITPSKCFRKTWWNGSVVHVSVLGRISLRSAKGCGCVGVALGVDMERVGRGVCLA</sequence>
<name>A0A6A5QRL2_AMPQU</name>
<keyword evidence="4" id="KW-1185">Reference proteome</keyword>
<proteinExistence type="predicted"/>
<evidence type="ECO:0000313" key="4">
    <source>
        <dbReference type="Proteomes" id="UP000800096"/>
    </source>
</evidence>
<dbReference type="AlphaFoldDB" id="A0A6A5QRL2"/>
<dbReference type="EMBL" id="ML979134">
    <property type="protein sequence ID" value="KAF1918009.1"/>
    <property type="molecule type" value="Genomic_DNA"/>
</dbReference>
<evidence type="ECO:0000259" key="2">
    <source>
        <dbReference type="PROSITE" id="PS51733"/>
    </source>
</evidence>
<dbReference type="PROSITE" id="PS51733">
    <property type="entry name" value="BPL_LPL_CATALYTIC"/>
    <property type="match status" value="1"/>
</dbReference>
<gene>
    <name evidence="3" type="ORF">BDU57DRAFT_514535</name>
</gene>